<keyword evidence="2" id="KW-0503">Monooxygenase</keyword>
<name>A0A6J4S0M5_9ACTN</name>
<sequence>MREVSETETEVAVIGAGFSGIGAAVALDRAGIGDFLVLESGDGVGGAWHWNTYPGVAVDIPSFSYQFSYAQQPDWSRVYAPGRELKAYAERCVDRFGLRSRIRLDATVTGATWDDDEHRWHLETAEGPGISARHVISATGVLNQPKPPEIPGVETFAGRTLHTARWDGTADLRGKRVAVVGTGASAVQLVPSIAPDVEQLTVFQRTPIWCLPKLDGPLPGAFRTALRRAPAVGRALRLVSQSYIELTFPVAAHYSTTVPVVRATERLAHWHLRQQVHDPAVRDELTPRYGLGCKRPGFSNDYLRTFNRANVALETAPIEEVARDRVRTADGDRGPFDVLVLATGFKVFEQGNMPPFPVRGSGGADLEAFWGEHRYQAYEGVSVPGFPNLFSILGPYGYNGSSYFTLIENQSRHIVRCLEHARRVGASRVEVTREANDRYLAEMLGRRHRQIFFQGTCGSANSYYFDANGDVPFRASTTLEARWRSARFDLGDYAFSAAEEPARQPSYAGRRGSSRAARDRRAP</sequence>
<organism evidence="2">
    <name type="scientific">uncultured Solirubrobacteraceae bacterium</name>
    <dbReference type="NCBI Taxonomy" id="1162706"/>
    <lineage>
        <taxon>Bacteria</taxon>
        <taxon>Bacillati</taxon>
        <taxon>Actinomycetota</taxon>
        <taxon>Thermoleophilia</taxon>
        <taxon>Solirubrobacterales</taxon>
        <taxon>Solirubrobacteraceae</taxon>
        <taxon>environmental samples</taxon>
    </lineage>
</organism>
<dbReference type="AlphaFoldDB" id="A0A6J4S0M5"/>
<dbReference type="PANTHER" id="PTHR42877">
    <property type="entry name" value="L-ORNITHINE N(5)-MONOOXYGENASE-RELATED"/>
    <property type="match status" value="1"/>
</dbReference>
<dbReference type="GO" id="GO:0018667">
    <property type="term" value="F:cyclohexanone monooxygenase activity"/>
    <property type="evidence" value="ECO:0007669"/>
    <property type="project" value="UniProtKB-EC"/>
</dbReference>
<reference evidence="2" key="1">
    <citation type="submission" date="2020-02" db="EMBL/GenBank/DDBJ databases">
        <authorList>
            <person name="Meier V. D."/>
        </authorList>
    </citation>
    <scope>NUCLEOTIDE SEQUENCE</scope>
    <source>
        <strain evidence="2">AVDCRST_MAG85</strain>
    </source>
</reference>
<accession>A0A6J4S0M5</accession>
<dbReference type="PRINTS" id="PR00469">
    <property type="entry name" value="PNDRDTASEII"/>
</dbReference>
<dbReference type="InterPro" id="IPR036188">
    <property type="entry name" value="FAD/NAD-bd_sf"/>
</dbReference>
<gene>
    <name evidence="2" type="ORF">AVDCRST_MAG85-964</name>
</gene>
<proteinExistence type="predicted"/>
<dbReference type="InterPro" id="IPR051209">
    <property type="entry name" value="FAD-bind_Monooxygenase_sf"/>
</dbReference>
<dbReference type="SUPFAM" id="SSF51905">
    <property type="entry name" value="FAD/NAD(P)-binding domain"/>
    <property type="match status" value="1"/>
</dbReference>
<protein>
    <submittedName>
        <fullName evidence="2">Cyclohexanone monooxygenase</fullName>
        <ecNumber evidence="2">1.14.13.22</ecNumber>
    </submittedName>
</protein>
<dbReference type="Gene3D" id="3.50.50.60">
    <property type="entry name" value="FAD/NAD(P)-binding domain"/>
    <property type="match status" value="2"/>
</dbReference>
<dbReference type="Pfam" id="PF13738">
    <property type="entry name" value="Pyr_redox_3"/>
    <property type="match status" value="1"/>
</dbReference>
<keyword evidence="2" id="KW-0560">Oxidoreductase</keyword>
<feature type="region of interest" description="Disordered" evidence="1">
    <location>
        <begin position="500"/>
        <end position="523"/>
    </location>
</feature>
<dbReference type="EMBL" id="CADCVT010000108">
    <property type="protein sequence ID" value="CAA9486374.1"/>
    <property type="molecule type" value="Genomic_DNA"/>
</dbReference>
<dbReference type="EC" id="1.14.13.22" evidence="2"/>
<dbReference type="PANTHER" id="PTHR42877:SF4">
    <property type="entry name" value="FAD_NAD(P)-BINDING DOMAIN-CONTAINING PROTEIN-RELATED"/>
    <property type="match status" value="1"/>
</dbReference>
<evidence type="ECO:0000313" key="2">
    <source>
        <dbReference type="EMBL" id="CAA9486374.1"/>
    </source>
</evidence>
<evidence type="ECO:0000256" key="1">
    <source>
        <dbReference type="SAM" id="MobiDB-lite"/>
    </source>
</evidence>